<evidence type="ECO:0000313" key="2">
    <source>
        <dbReference type="Proteomes" id="UP001163321"/>
    </source>
</evidence>
<organism evidence="1 2">
    <name type="scientific">Peronosclerospora sorghi</name>
    <dbReference type="NCBI Taxonomy" id="230839"/>
    <lineage>
        <taxon>Eukaryota</taxon>
        <taxon>Sar</taxon>
        <taxon>Stramenopiles</taxon>
        <taxon>Oomycota</taxon>
        <taxon>Peronosporomycetes</taxon>
        <taxon>Peronosporales</taxon>
        <taxon>Peronosporaceae</taxon>
        <taxon>Peronosclerospora</taxon>
    </lineage>
</organism>
<protein>
    <submittedName>
        <fullName evidence="1">Uncharacterized protein</fullName>
    </submittedName>
</protein>
<dbReference type="EMBL" id="CM047585">
    <property type="protein sequence ID" value="KAI9910948.1"/>
    <property type="molecule type" value="Genomic_DNA"/>
</dbReference>
<proteinExistence type="predicted"/>
<evidence type="ECO:0000313" key="1">
    <source>
        <dbReference type="EMBL" id="KAI9910948.1"/>
    </source>
</evidence>
<reference evidence="1 2" key="1">
    <citation type="journal article" date="2022" name="bioRxiv">
        <title>The genome of the oomycete Peronosclerospora sorghi, a cosmopolitan pathogen of maize and sorghum, is inflated with dispersed pseudogenes.</title>
        <authorList>
            <person name="Fletcher K."/>
            <person name="Martin F."/>
            <person name="Isakeit T."/>
            <person name="Cavanaugh K."/>
            <person name="Magill C."/>
            <person name="Michelmore R."/>
        </authorList>
    </citation>
    <scope>NUCLEOTIDE SEQUENCE [LARGE SCALE GENOMIC DNA]</scope>
    <source>
        <strain evidence="1">P6</strain>
    </source>
</reference>
<dbReference type="Proteomes" id="UP001163321">
    <property type="component" value="Chromosome 6"/>
</dbReference>
<name>A0ACC0VYM2_9STRA</name>
<gene>
    <name evidence="1" type="ORF">PsorP6_010757</name>
</gene>
<sequence>MKDFESSHTFNGIEVIEATQDNFKRIVCNERVSILFGHVIRSNGLLIPLICPKLKAKMYEIGFLDNSLTATMHLSREDSSWIIWPPHAMFPVYRVDVNDTNRSKILQCLPEGTQGQQQPLNIRFTNPHRAETGKN</sequence>
<keyword evidence="2" id="KW-1185">Reference proteome</keyword>
<comment type="caution">
    <text evidence="1">The sequence shown here is derived from an EMBL/GenBank/DDBJ whole genome shotgun (WGS) entry which is preliminary data.</text>
</comment>
<accession>A0ACC0VYM2</accession>